<evidence type="ECO:0000313" key="6">
    <source>
        <dbReference type="EMBL" id="RHM76105.1"/>
    </source>
</evidence>
<dbReference type="InterPro" id="IPR046947">
    <property type="entry name" value="LytR-like"/>
</dbReference>
<dbReference type="PROSITE" id="PS50110">
    <property type="entry name" value="RESPONSE_REGULATORY"/>
    <property type="match status" value="1"/>
</dbReference>
<feature type="modified residue" description="4-aspartylphosphate" evidence="3">
    <location>
        <position position="58"/>
    </location>
</feature>
<gene>
    <name evidence="6" type="ORF">DWZ50_08930</name>
</gene>
<dbReference type="SUPFAM" id="SSF52172">
    <property type="entry name" value="CheY-like"/>
    <property type="match status" value="1"/>
</dbReference>
<dbReference type="GO" id="GO:0000156">
    <property type="term" value="F:phosphorelay response regulator activity"/>
    <property type="evidence" value="ECO:0007669"/>
    <property type="project" value="InterPro"/>
</dbReference>
<dbReference type="InterPro" id="IPR007492">
    <property type="entry name" value="LytTR_DNA-bd_dom"/>
</dbReference>
<proteinExistence type="predicted"/>
<keyword evidence="3" id="KW-0597">Phosphoprotein</keyword>
<dbReference type="SMART" id="SM00448">
    <property type="entry name" value="REC"/>
    <property type="match status" value="1"/>
</dbReference>
<dbReference type="GO" id="GO:0003677">
    <property type="term" value="F:DNA binding"/>
    <property type="evidence" value="ECO:0007669"/>
    <property type="project" value="UniProtKB-KW"/>
</dbReference>
<evidence type="ECO:0000256" key="1">
    <source>
        <dbReference type="ARBA" id="ARBA00018672"/>
    </source>
</evidence>
<evidence type="ECO:0000313" key="7">
    <source>
        <dbReference type="Proteomes" id="UP000285610"/>
    </source>
</evidence>
<dbReference type="EMBL" id="QRQE01000019">
    <property type="protein sequence ID" value="RHM76105.1"/>
    <property type="molecule type" value="Genomic_DNA"/>
</dbReference>
<evidence type="ECO:0000259" key="5">
    <source>
        <dbReference type="PROSITE" id="PS50930"/>
    </source>
</evidence>
<sequence length="234" mass="27692">MLHIAICDDEAEIASIVEEIVLRELEELNIDAVIEKYQSGEVFLQQHRSWDEELIFMDIEMPGKSGIDVIEKMDTINRAKNVILITAYDHMVLKHLNCAPFLFIRKGNMETDIPRAIDRYIRQLERNRAVVEFVINGKVHHVREEDILYFEKYRQYITAICTEDEAIRIRGSMQDYEKRLSRKGFVRSHVGYLVNLRHCCSIEKDCLVLDSGKRIPISRERKKYVMQQFMLNRR</sequence>
<organism evidence="6 7">
    <name type="scientific">Mediterraneibacter gnavus</name>
    <name type="common">Ruminococcus gnavus</name>
    <dbReference type="NCBI Taxonomy" id="33038"/>
    <lineage>
        <taxon>Bacteria</taxon>
        <taxon>Bacillati</taxon>
        <taxon>Bacillota</taxon>
        <taxon>Clostridia</taxon>
        <taxon>Lachnospirales</taxon>
        <taxon>Lachnospiraceae</taxon>
        <taxon>Mediterraneibacter</taxon>
    </lineage>
</organism>
<dbReference type="Pfam" id="PF04397">
    <property type="entry name" value="LytTR"/>
    <property type="match status" value="1"/>
</dbReference>
<dbReference type="PANTHER" id="PTHR37299:SF1">
    <property type="entry name" value="STAGE 0 SPORULATION PROTEIN A HOMOLOG"/>
    <property type="match status" value="1"/>
</dbReference>
<name>A0A415S9R5_MEDGN</name>
<dbReference type="Pfam" id="PF00072">
    <property type="entry name" value="Response_reg"/>
    <property type="match status" value="1"/>
</dbReference>
<dbReference type="SMART" id="SM00850">
    <property type="entry name" value="LytTR"/>
    <property type="match status" value="1"/>
</dbReference>
<feature type="domain" description="Response regulatory" evidence="4">
    <location>
        <begin position="3"/>
        <end position="121"/>
    </location>
</feature>
<dbReference type="InterPro" id="IPR001789">
    <property type="entry name" value="Sig_transdc_resp-reg_receiver"/>
</dbReference>
<accession>A0A415S9R5</accession>
<evidence type="ECO:0000256" key="2">
    <source>
        <dbReference type="ARBA" id="ARBA00024867"/>
    </source>
</evidence>
<dbReference type="Gene3D" id="2.40.50.1020">
    <property type="entry name" value="LytTr DNA-binding domain"/>
    <property type="match status" value="1"/>
</dbReference>
<dbReference type="Proteomes" id="UP000285610">
    <property type="component" value="Unassembled WGS sequence"/>
</dbReference>
<comment type="caution">
    <text evidence="6">The sequence shown here is derived from an EMBL/GenBank/DDBJ whole genome shotgun (WGS) entry which is preliminary data.</text>
</comment>
<evidence type="ECO:0000259" key="4">
    <source>
        <dbReference type="PROSITE" id="PS50110"/>
    </source>
</evidence>
<dbReference type="AlphaFoldDB" id="A0A415S9R5"/>
<comment type="function">
    <text evidence="2">May play the central regulatory role in sporulation. It may be an element of the effector pathway responsible for the activation of sporulation genes in response to nutritional stress. Spo0A may act in concert with spo0H (a sigma factor) to control the expression of some genes that are critical to the sporulation process.</text>
</comment>
<dbReference type="Gene3D" id="3.40.50.2300">
    <property type="match status" value="1"/>
</dbReference>
<evidence type="ECO:0000256" key="3">
    <source>
        <dbReference type="PROSITE-ProRule" id="PRU00169"/>
    </source>
</evidence>
<dbReference type="InterPro" id="IPR011006">
    <property type="entry name" value="CheY-like_superfamily"/>
</dbReference>
<dbReference type="RefSeq" id="WP_118444610.1">
    <property type="nucleotide sequence ID" value="NZ_JBCPGC010000040.1"/>
</dbReference>
<dbReference type="PANTHER" id="PTHR37299">
    <property type="entry name" value="TRANSCRIPTIONAL REGULATOR-RELATED"/>
    <property type="match status" value="1"/>
</dbReference>
<protein>
    <recommendedName>
        <fullName evidence="1">Stage 0 sporulation protein A homolog</fullName>
    </recommendedName>
</protein>
<dbReference type="PROSITE" id="PS50930">
    <property type="entry name" value="HTH_LYTTR"/>
    <property type="match status" value="1"/>
</dbReference>
<keyword evidence="6" id="KW-0238">DNA-binding</keyword>
<feature type="domain" description="HTH LytTR-type" evidence="5">
    <location>
        <begin position="131"/>
        <end position="231"/>
    </location>
</feature>
<reference evidence="6 7" key="1">
    <citation type="submission" date="2018-08" db="EMBL/GenBank/DDBJ databases">
        <title>A genome reference for cultivated species of the human gut microbiota.</title>
        <authorList>
            <person name="Zou Y."/>
            <person name="Xue W."/>
            <person name="Luo G."/>
        </authorList>
    </citation>
    <scope>NUCLEOTIDE SEQUENCE [LARGE SCALE GENOMIC DNA]</scope>
    <source>
        <strain evidence="6 7">AF33-12</strain>
    </source>
</reference>